<dbReference type="AlphaFoldDB" id="X1VHN7"/>
<gene>
    <name evidence="1" type="ORF">S12H4_48783</name>
</gene>
<sequence length="72" mass="8112">MLNRWDTPKDKAGKPVEASAVYAISLYLNHEMVLNIDDNAFPAILGQVRALAQSMAERDITEYHKEGYVNCD</sequence>
<protein>
    <submittedName>
        <fullName evidence="1">Uncharacterized protein</fullName>
    </submittedName>
</protein>
<dbReference type="EMBL" id="BARW01030529">
    <property type="protein sequence ID" value="GAJ06915.1"/>
    <property type="molecule type" value="Genomic_DNA"/>
</dbReference>
<accession>X1VHN7</accession>
<comment type="caution">
    <text evidence="1">The sequence shown here is derived from an EMBL/GenBank/DDBJ whole genome shotgun (WGS) entry which is preliminary data.</text>
</comment>
<proteinExistence type="predicted"/>
<organism evidence="1">
    <name type="scientific">marine sediment metagenome</name>
    <dbReference type="NCBI Taxonomy" id="412755"/>
    <lineage>
        <taxon>unclassified sequences</taxon>
        <taxon>metagenomes</taxon>
        <taxon>ecological metagenomes</taxon>
    </lineage>
</organism>
<evidence type="ECO:0000313" key="1">
    <source>
        <dbReference type="EMBL" id="GAJ06915.1"/>
    </source>
</evidence>
<name>X1VHN7_9ZZZZ</name>
<reference evidence="1" key="1">
    <citation type="journal article" date="2014" name="Front. Microbiol.">
        <title>High frequency of phylogenetically diverse reductive dehalogenase-homologous genes in deep subseafloor sedimentary metagenomes.</title>
        <authorList>
            <person name="Kawai M."/>
            <person name="Futagami T."/>
            <person name="Toyoda A."/>
            <person name="Takaki Y."/>
            <person name="Nishi S."/>
            <person name="Hori S."/>
            <person name="Arai W."/>
            <person name="Tsubouchi T."/>
            <person name="Morono Y."/>
            <person name="Uchiyama I."/>
            <person name="Ito T."/>
            <person name="Fujiyama A."/>
            <person name="Inagaki F."/>
            <person name="Takami H."/>
        </authorList>
    </citation>
    <scope>NUCLEOTIDE SEQUENCE</scope>
    <source>
        <strain evidence="1">Expedition CK06-06</strain>
    </source>
</reference>